<dbReference type="eggNOG" id="KOG0589">
    <property type="taxonomic scope" value="Eukaryota"/>
</dbReference>
<feature type="compositionally biased region" description="Low complexity" evidence="7">
    <location>
        <begin position="225"/>
        <end position="234"/>
    </location>
</feature>
<organism evidence="10">
    <name type="scientific">Salpingoeca rosetta (strain ATCC 50818 / BSB-021)</name>
    <dbReference type="NCBI Taxonomy" id="946362"/>
    <lineage>
        <taxon>Eukaryota</taxon>
        <taxon>Choanoflagellata</taxon>
        <taxon>Craspedida</taxon>
        <taxon>Salpingoecidae</taxon>
        <taxon>Salpingoeca</taxon>
    </lineage>
</organism>
<dbReference type="PANTHER" id="PTHR43671">
    <property type="entry name" value="SERINE/THREONINE-PROTEIN KINASE NEK"/>
    <property type="match status" value="1"/>
</dbReference>
<dbReference type="PROSITE" id="PS00107">
    <property type="entry name" value="PROTEIN_KINASE_ATP"/>
    <property type="match status" value="1"/>
</dbReference>
<dbReference type="GO" id="GO:0004674">
    <property type="term" value="F:protein serine/threonine kinase activity"/>
    <property type="evidence" value="ECO:0007669"/>
    <property type="project" value="TreeGrafter"/>
</dbReference>
<dbReference type="InterPro" id="IPR017441">
    <property type="entry name" value="Protein_kinase_ATP_BS"/>
</dbReference>
<dbReference type="Pfam" id="PF00069">
    <property type="entry name" value="Pkinase"/>
    <property type="match status" value="1"/>
</dbReference>
<evidence type="ECO:0000256" key="7">
    <source>
        <dbReference type="SAM" id="MobiDB-lite"/>
    </source>
</evidence>
<dbReference type="SUPFAM" id="SSF48371">
    <property type="entry name" value="ARM repeat"/>
    <property type="match status" value="1"/>
</dbReference>
<dbReference type="Gene3D" id="1.25.10.10">
    <property type="entry name" value="Leucine-rich Repeat Variant"/>
    <property type="match status" value="1"/>
</dbReference>
<dbReference type="STRING" id="946362.F2TVL6"/>
<dbReference type="OrthoDB" id="248923at2759"/>
<feature type="region of interest" description="Disordered" evidence="7">
    <location>
        <begin position="414"/>
        <end position="450"/>
    </location>
</feature>
<dbReference type="PANTHER" id="PTHR43671:SF92">
    <property type="entry name" value="SERINE_THREONINE-PROTEIN KINASE NEK10"/>
    <property type="match status" value="1"/>
</dbReference>
<gene>
    <name evidence="9" type="ORF">PTSG_00129</name>
</gene>
<evidence type="ECO:0000256" key="2">
    <source>
        <dbReference type="ARBA" id="ARBA00022679"/>
    </source>
</evidence>
<evidence type="ECO:0000256" key="6">
    <source>
        <dbReference type="PROSITE-ProRule" id="PRU10141"/>
    </source>
</evidence>
<dbReference type="PROSITE" id="PS00109">
    <property type="entry name" value="PROTEIN_KINASE_TYR"/>
    <property type="match status" value="1"/>
</dbReference>
<dbReference type="InterPro" id="IPR011989">
    <property type="entry name" value="ARM-like"/>
</dbReference>
<keyword evidence="3 6" id="KW-0547">Nucleotide-binding</keyword>
<dbReference type="InterPro" id="IPR008266">
    <property type="entry name" value="Tyr_kinase_AS"/>
</dbReference>
<keyword evidence="4 9" id="KW-0418">Kinase</keyword>
<keyword evidence="5 6" id="KW-0067">ATP-binding</keyword>
<evidence type="ECO:0000259" key="8">
    <source>
        <dbReference type="PROSITE" id="PS50011"/>
    </source>
</evidence>
<sequence length="1597" mass="172135">MRSAVTAAQVAQRLRQPIGTAQNGVHHVDVAAEHSLILGLCKTIPRRRAFTHDEHFKELSIALCEHRLLVFAVQEEDVLQSRRQQVAEEHAHGTNPNQERGTTATTASATTTTATTTSTPSTTLGTARSAAPPHHGGEPKVLVTDAAVWYPYILLLRLLLRDAALVAMLMAKFPDLCAAVASLALYFCSPALWDEEADNDLLSSANHSNAGEDGGDQSDHDDTSRGSTSSTAASLLGNPRVAQQRLCVELAAAVQRLTKHPDSVLTFMDARVDHALVPLLAHADGDVVMSAAHALLALALSGTAATREVMASSSAVSLCLQALDRAQGEQQLALLRLLLSLSDQAAARKDMVLYDALRLFTQLLQVVDLDVRLAVVGCIERLCADFEDEVRLSGLIPQLAKILANYVHELGDGRDQGGADSAGERDDGDAGGGAEGGDVRDTAGSGSGGVGNSIGEGGDFHIPVSSSTITSLPPPIALASPAKHSALRCAVMSALTALCVQEIGAVQVQECNVIYVASRLLVHPVVEAYKSGALPSPSAAGASRPVTPATARILGLQAASRPTTATRGKSGHDATPATSTDNNNNNNNNATAGVGHALQSSRATGAPPGTPRRNSRVYRPPTQTLLEQGCAMRLLRFLFSAERNRRYFKRLFPPDLFSWFIDVGHYKPGMQVYLRLVRHLYRMTPTAVQRLERAVEDTNVNKQPSRHVLKYGLLEKLGEGSFGCVYRAVRADTEHMYAVKEIPLRNPALFGQTDGEQAKAIQRIENEVKIMQGGLRHPNVVKYETSFVLTSTLFIVMEMVEGASLQDHFNALVEKQQTMDERRVWRIFVQICNGIHYMHREKRVVHRDLSPSNVMLGWYDKVTIVDFGLSRQRNTGNTLMESSVGTLSYSCPEIVTNQKYNDKADIWALGCLLYQLATLRPPFATTNMLALAKRIVEGTYDPIPSTRSEMLRETVSVCLTPDPDLRPDITEVCQAIGPAIMVELDVLARTMEVKDRMIERERTLKRRFRRDAKAAKVAMDRLLTASQRTDEDEQAEEEEEEDVEGEEVVVGGRGGGDDRNAFRQNSTSAFNAVRAAGRGTDPNAGPAGERNGARDGEAGVHEQLWRTDTDGAVETEQRAGNQHEAVASQRKVGDDSYNNNSDDDDGDDSELEEDVFGSPTATQRLARFEASRRRQHRIGSRHVVHSASTSALLDPRARAGLRRHGRRRDRSDGTDGDGDGDRGSGPLGSLAEIGAMLPAHDATSEEQGSRTRQQQQQHQSRRTPSGRQRTSTRPSWRQVSPSPSGNATPRVRSAARGRPSSSTAPAAGIIRLPASKLKPVADPIVLLLTQLKKVMFVCMQAPESRANPARHVVVRFQQVLFRPTTSSAAMKDHLHKLQHAVPSTIVDIDFGMAGRVAREIAMRSSTEAARALSRLQRQALFSSSSSSSGANVLAGTPSATANVGSAATATAPVTAQRVAPTPMRARGGAVEQGGGGGGSDQDNSLQRGAATSDANERTGEAGGADLTSSSSRVGDVGGDGGGVQHRDDGAFLVRVPSMEDGTRLTSDAFVARNTLTYQQLHRIIELELQRCGYYDAGKRTGRTSRASRSSHRSVGAA</sequence>
<evidence type="ECO:0000256" key="3">
    <source>
        <dbReference type="ARBA" id="ARBA00022741"/>
    </source>
</evidence>
<feature type="binding site" evidence="6">
    <location>
        <position position="740"/>
    </location>
    <ligand>
        <name>ATP</name>
        <dbReference type="ChEBI" id="CHEBI:30616"/>
    </ligand>
</feature>
<feature type="compositionally biased region" description="Polar residues" evidence="7">
    <location>
        <begin position="1265"/>
        <end position="1287"/>
    </location>
</feature>
<dbReference type="RefSeq" id="XP_004998684.1">
    <property type="nucleotide sequence ID" value="XM_004998627.1"/>
</dbReference>
<dbReference type="KEGG" id="sre:PTSG_00129"/>
<feature type="region of interest" description="Disordered" evidence="7">
    <location>
        <begin position="600"/>
        <end position="619"/>
    </location>
</feature>
<dbReference type="InterPro" id="IPR016024">
    <property type="entry name" value="ARM-type_fold"/>
</dbReference>
<dbReference type="Proteomes" id="UP000007799">
    <property type="component" value="Unassembled WGS sequence"/>
</dbReference>
<feature type="compositionally biased region" description="Basic and acidic residues" evidence="7">
    <location>
        <begin position="1091"/>
        <end position="1100"/>
    </location>
</feature>
<evidence type="ECO:0000256" key="5">
    <source>
        <dbReference type="ARBA" id="ARBA00022840"/>
    </source>
</evidence>
<dbReference type="GO" id="GO:1902749">
    <property type="term" value="P:regulation of cell cycle G2/M phase transition"/>
    <property type="evidence" value="ECO:0007669"/>
    <property type="project" value="TreeGrafter"/>
</dbReference>
<feature type="region of interest" description="Disordered" evidence="7">
    <location>
        <begin position="1578"/>
        <end position="1597"/>
    </location>
</feature>
<proteinExistence type="inferred from homology"/>
<dbReference type="GeneID" id="16067767"/>
<evidence type="ECO:0000256" key="4">
    <source>
        <dbReference type="ARBA" id="ARBA00022777"/>
    </source>
</evidence>
<reference evidence="9" key="1">
    <citation type="submission" date="2009-08" db="EMBL/GenBank/DDBJ databases">
        <title>Annotation of Salpingoeca rosetta.</title>
        <authorList>
            <consortium name="The Broad Institute Genome Sequencing Platform"/>
            <person name="Russ C."/>
            <person name="Cuomo C."/>
            <person name="Burger G."/>
            <person name="Gray M.W."/>
            <person name="Holland P.W.H."/>
            <person name="King N."/>
            <person name="Lang F.B.F."/>
            <person name="Roger A.J."/>
            <person name="Ruiz-Trillo I."/>
            <person name="Young S.K."/>
            <person name="Zeng Q."/>
            <person name="Gargeya S."/>
            <person name="Alvarado L."/>
            <person name="Berlin A."/>
            <person name="Chapman S.B."/>
            <person name="Chen Z."/>
            <person name="Freedman E."/>
            <person name="Gellesch M."/>
            <person name="Goldberg J."/>
            <person name="Griggs A."/>
            <person name="Gujja S."/>
            <person name="Heilman E."/>
            <person name="Heiman D."/>
            <person name="Howarth C."/>
            <person name="Mehta T."/>
            <person name="Neiman D."/>
            <person name="Pearson M."/>
            <person name="Roberts A."/>
            <person name="Saif S."/>
            <person name="Shea T."/>
            <person name="Shenoy N."/>
            <person name="Sisk P."/>
            <person name="Stolte C."/>
            <person name="Sykes S."/>
            <person name="White J."/>
            <person name="Yandava C."/>
            <person name="Haas B."/>
            <person name="Nusbaum C."/>
            <person name="Birren B."/>
        </authorList>
    </citation>
    <scope>NUCLEOTIDE SEQUENCE [LARGE SCALE GENOMIC DNA]</scope>
    <source>
        <strain evidence="9">ATCC 50818</strain>
    </source>
</reference>
<feature type="region of interest" description="Disordered" evidence="7">
    <location>
        <begin position="82"/>
        <end position="136"/>
    </location>
</feature>
<name>F2TVL6_SALR5</name>
<dbReference type="EMBL" id="GL832955">
    <property type="protein sequence ID" value="EGD72112.1"/>
    <property type="molecule type" value="Genomic_DNA"/>
</dbReference>
<accession>F2TVL6</accession>
<dbReference type="SUPFAM" id="SSF56112">
    <property type="entry name" value="Protein kinase-like (PK-like)"/>
    <property type="match status" value="1"/>
</dbReference>
<dbReference type="InterPro" id="IPR050660">
    <property type="entry name" value="NEK_Ser/Thr_kinase"/>
</dbReference>
<keyword evidence="10" id="KW-1185">Reference proteome</keyword>
<dbReference type="GO" id="GO:0005524">
    <property type="term" value="F:ATP binding"/>
    <property type="evidence" value="ECO:0007669"/>
    <property type="project" value="UniProtKB-UniRule"/>
</dbReference>
<feature type="compositionally biased region" description="Basic residues" evidence="7">
    <location>
        <begin position="1199"/>
        <end position="1208"/>
    </location>
</feature>
<dbReference type="Gene3D" id="1.10.510.10">
    <property type="entry name" value="Transferase(Phosphotransferase) domain 1"/>
    <property type="match status" value="1"/>
</dbReference>
<feature type="compositionally biased region" description="Basic residues" evidence="7">
    <location>
        <begin position="1173"/>
        <end position="1184"/>
    </location>
</feature>
<feature type="region of interest" description="Disordered" evidence="7">
    <location>
        <begin position="1021"/>
        <end position="1100"/>
    </location>
</feature>
<feature type="compositionally biased region" description="Acidic residues" evidence="7">
    <location>
        <begin position="1141"/>
        <end position="1155"/>
    </location>
</feature>
<feature type="compositionally biased region" description="Basic and acidic residues" evidence="7">
    <location>
        <begin position="414"/>
        <end position="425"/>
    </location>
</feature>
<feature type="region of interest" description="Disordered" evidence="7">
    <location>
        <begin position="555"/>
        <end position="593"/>
    </location>
</feature>
<feature type="compositionally biased region" description="Gly residues" evidence="7">
    <location>
        <begin position="1470"/>
        <end position="1479"/>
    </location>
</feature>
<dbReference type="PROSITE" id="PS50011">
    <property type="entry name" value="PROTEIN_KINASE_DOM"/>
    <property type="match status" value="1"/>
</dbReference>
<keyword evidence="2" id="KW-0808">Transferase</keyword>
<dbReference type="InterPro" id="IPR011009">
    <property type="entry name" value="Kinase-like_dom_sf"/>
</dbReference>
<evidence type="ECO:0000313" key="9">
    <source>
        <dbReference type="EMBL" id="EGD72112.1"/>
    </source>
</evidence>
<dbReference type="InterPro" id="IPR000719">
    <property type="entry name" value="Prot_kinase_dom"/>
</dbReference>
<evidence type="ECO:0000256" key="1">
    <source>
        <dbReference type="ARBA" id="ARBA00010886"/>
    </source>
</evidence>
<comment type="similarity">
    <text evidence="1">Belongs to the protein kinase superfamily. NEK Ser/Thr protein kinase family. NIMA subfamily.</text>
</comment>
<feature type="compositionally biased region" description="Acidic residues" evidence="7">
    <location>
        <begin position="1030"/>
        <end position="1047"/>
    </location>
</feature>
<feature type="region of interest" description="Disordered" evidence="7">
    <location>
        <begin position="1114"/>
        <end position="1305"/>
    </location>
</feature>
<protein>
    <submittedName>
        <fullName evidence="9">NEK/NEK10 protein kinase</fullName>
    </submittedName>
</protein>
<feature type="region of interest" description="Disordered" evidence="7">
    <location>
        <begin position="1447"/>
        <end position="1527"/>
    </location>
</feature>
<feature type="compositionally biased region" description="Low complexity" evidence="7">
    <location>
        <begin position="102"/>
        <end position="123"/>
    </location>
</feature>
<feature type="region of interest" description="Disordered" evidence="7">
    <location>
        <begin position="203"/>
        <end position="234"/>
    </location>
</feature>
<evidence type="ECO:0000313" key="10">
    <source>
        <dbReference type="Proteomes" id="UP000007799"/>
    </source>
</evidence>
<feature type="domain" description="Protein kinase" evidence="8">
    <location>
        <begin position="711"/>
        <end position="980"/>
    </location>
</feature>
<dbReference type="InParanoid" id="F2TVL6"/>